<reference evidence="2" key="1">
    <citation type="submission" date="2021-07" db="EMBL/GenBank/DDBJ databases">
        <authorList>
            <person name="Catto M.A."/>
            <person name="Jacobson A."/>
            <person name="Kennedy G."/>
            <person name="Labadie P."/>
            <person name="Hunt B.G."/>
            <person name="Srinivasan R."/>
        </authorList>
    </citation>
    <scope>NUCLEOTIDE SEQUENCE</scope>
    <source>
        <strain evidence="2">PL_HMW_Pooled</strain>
        <tissue evidence="2">Head</tissue>
    </source>
</reference>
<evidence type="ECO:0000313" key="3">
    <source>
        <dbReference type="Proteomes" id="UP001219518"/>
    </source>
</evidence>
<dbReference type="AlphaFoldDB" id="A0AAE1HCN0"/>
<evidence type="ECO:0000256" key="1">
    <source>
        <dbReference type="SAM" id="SignalP"/>
    </source>
</evidence>
<name>A0AAE1HCN0_9NEOP</name>
<dbReference type="Proteomes" id="UP001219518">
    <property type="component" value="Unassembled WGS sequence"/>
</dbReference>
<sequence length="96" mass="10257">MNVWVMKSKCFRSVVPCLALHFANAETVSLNTTSGIFAGLSAVRHESGALRTTDKTHQQLTERDDPCECCGCGGLRPTATASAAVSDCTTRLLLLL</sequence>
<evidence type="ECO:0000313" key="2">
    <source>
        <dbReference type="EMBL" id="KAK3918853.1"/>
    </source>
</evidence>
<gene>
    <name evidence="2" type="ORF">KUF71_008101</name>
</gene>
<dbReference type="EMBL" id="JAHWGI010000962">
    <property type="protein sequence ID" value="KAK3918853.1"/>
    <property type="molecule type" value="Genomic_DNA"/>
</dbReference>
<feature type="signal peptide" evidence="1">
    <location>
        <begin position="1"/>
        <end position="25"/>
    </location>
</feature>
<accession>A0AAE1HCN0</accession>
<reference evidence="2" key="2">
    <citation type="journal article" date="2023" name="BMC Genomics">
        <title>Pest status, molecular evolution, and epigenetic factors derived from the genome assembly of Frankliniella fusca, a thysanopteran phytovirus vector.</title>
        <authorList>
            <person name="Catto M.A."/>
            <person name="Labadie P.E."/>
            <person name="Jacobson A.L."/>
            <person name="Kennedy G.G."/>
            <person name="Srinivasan R."/>
            <person name="Hunt B.G."/>
        </authorList>
    </citation>
    <scope>NUCLEOTIDE SEQUENCE</scope>
    <source>
        <strain evidence="2">PL_HMW_Pooled</strain>
    </source>
</reference>
<organism evidence="2 3">
    <name type="scientific">Frankliniella fusca</name>
    <dbReference type="NCBI Taxonomy" id="407009"/>
    <lineage>
        <taxon>Eukaryota</taxon>
        <taxon>Metazoa</taxon>
        <taxon>Ecdysozoa</taxon>
        <taxon>Arthropoda</taxon>
        <taxon>Hexapoda</taxon>
        <taxon>Insecta</taxon>
        <taxon>Pterygota</taxon>
        <taxon>Neoptera</taxon>
        <taxon>Paraneoptera</taxon>
        <taxon>Thysanoptera</taxon>
        <taxon>Terebrantia</taxon>
        <taxon>Thripoidea</taxon>
        <taxon>Thripidae</taxon>
        <taxon>Frankliniella</taxon>
    </lineage>
</organism>
<proteinExistence type="predicted"/>
<comment type="caution">
    <text evidence="2">The sequence shown here is derived from an EMBL/GenBank/DDBJ whole genome shotgun (WGS) entry which is preliminary data.</text>
</comment>
<keyword evidence="1" id="KW-0732">Signal</keyword>
<feature type="chain" id="PRO_5042138317" evidence="1">
    <location>
        <begin position="26"/>
        <end position="96"/>
    </location>
</feature>
<protein>
    <submittedName>
        <fullName evidence="2">Regulator of nonsense transcripts 1-like protein</fullName>
    </submittedName>
</protein>
<keyword evidence="3" id="KW-1185">Reference proteome</keyword>